<keyword evidence="4 5" id="KW-0472">Membrane</keyword>
<feature type="transmembrane region" description="Helical" evidence="5">
    <location>
        <begin position="61"/>
        <end position="79"/>
    </location>
</feature>
<dbReference type="SUPFAM" id="SSF81321">
    <property type="entry name" value="Family A G protein-coupled receptor-like"/>
    <property type="match status" value="1"/>
</dbReference>
<dbReference type="Proteomes" id="UP000678393">
    <property type="component" value="Unassembled WGS sequence"/>
</dbReference>
<evidence type="ECO:0000256" key="2">
    <source>
        <dbReference type="ARBA" id="ARBA00022692"/>
    </source>
</evidence>
<proteinExistence type="predicted"/>
<feature type="transmembrane region" description="Helical" evidence="5">
    <location>
        <begin position="25"/>
        <end position="49"/>
    </location>
</feature>
<dbReference type="GO" id="GO:0004930">
    <property type="term" value="F:G protein-coupled receptor activity"/>
    <property type="evidence" value="ECO:0007669"/>
    <property type="project" value="InterPro"/>
</dbReference>
<evidence type="ECO:0000256" key="5">
    <source>
        <dbReference type="SAM" id="Phobius"/>
    </source>
</evidence>
<feature type="transmembrane region" description="Helical" evidence="5">
    <location>
        <begin position="205"/>
        <end position="229"/>
    </location>
</feature>
<feature type="transmembrane region" description="Helical" evidence="5">
    <location>
        <begin position="145"/>
        <end position="167"/>
    </location>
</feature>
<accession>A0A8S3YQA2</accession>
<evidence type="ECO:0000259" key="6">
    <source>
        <dbReference type="PROSITE" id="PS50262"/>
    </source>
</evidence>
<comment type="subcellular location">
    <subcellularLocation>
        <location evidence="1">Membrane</location>
    </subcellularLocation>
</comment>
<dbReference type="Gene3D" id="1.20.1070.10">
    <property type="entry name" value="Rhodopsin 7-helix transmembrane proteins"/>
    <property type="match status" value="1"/>
</dbReference>
<feature type="domain" description="G-protein coupled receptors family 1 profile" evidence="6">
    <location>
        <begin position="42"/>
        <end position="313"/>
    </location>
</feature>
<dbReference type="PROSITE" id="PS50262">
    <property type="entry name" value="G_PROTEIN_RECEP_F1_2"/>
    <property type="match status" value="1"/>
</dbReference>
<evidence type="ECO:0000256" key="4">
    <source>
        <dbReference type="ARBA" id="ARBA00023136"/>
    </source>
</evidence>
<gene>
    <name evidence="7" type="ORF">CUNI_LOCUS4797</name>
</gene>
<evidence type="ECO:0000313" key="7">
    <source>
        <dbReference type="EMBL" id="CAG5119239.1"/>
    </source>
</evidence>
<sequence length="334" mass="37591">MVNTLQREDTDSEEVSNVYIKGADIVINCCLVHLSVLVGVFGNTVTLIILSRSAVRDTTSIILMSMAACDTWFLVNLSARKCDCLMARFDPVLVDIYNAYTVSYVRRPGRWAAFVAVSHTTLISCERLLSVFFPLKVSRMVNRRTILTALLGIYLSWPVCVVPFAAFNYRIEWSFNNFYNRTMPAIHETQWFTDNRLVLDIINDLVITMVTFSFAALVAANSCATACRLSQVAKQRSMMVSKKMEGSRIDIKASRMLLVVCCVFNICNFPGFVICIYFYLDSSLRPPDRLHKLLSDVEGLLLAVNAASNFFVYTLMSARFYNAVVALIGCGREI</sequence>
<comment type="caution">
    <text evidence="7">The sequence shown here is derived from an EMBL/GenBank/DDBJ whole genome shotgun (WGS) entry which is preliminary data.</text>
</comment>
<name>A0A8S3YQA2_9EUPU</name>
<keyword evidence="3 5" id="KW-1133">Transmembrane helix</keyword>
<organism evidence="7 8">
    <name type="scientific">Candidula unifasciata</name>
    <dbReference type="NCBI Taxonomy" id="100452"/>
    <lineage>
        <taxon>Eukaryota</taxon>
        <taxon>Metazoa</taxon>
        <taxon>Spiralia</taxon>
        <taxon>Lophotrochozoa</taxon>
        <taxon>Mollusca</taxon>
        <taxon>Gastropoda</taxon>
        <taxon>Heterobranchia</taxon>
        <taxon>Euthyneura</taxon>
        <taxon>Panpulmonata</taxon>
        <taxon>Eupulmonata</taxon>
        <taxon>Stylommatophora</taxon>
        <taxon>Helicina</taxon>
        <taxon>Helicoidea</taxon>
        <taxon>Geomitridae</taxon>
        <taxon>Candidula</taxon>
    </lineage>
</organism>
<feature type="transmembrane region" description="Helical" evidence="5">
    <location>
        <begin position="257"/>
        <end position="280"/>
    </location>
</feature>
<evidence type="ECO:0000256" key="1">
    <source>
        <dbReference type="ARBA" id="ARBA00004370"/>
    </source>
</evidence>
<evidence type="ECO:0000256" key="3">
    <source>
        <dbReference type="ARBA" id="ARBA00022989"/>
    </source>
</evidence>
<reference evidence="7" key="1">
    <citation type="submission" date="2021-04" db="EMBL/GenBank/DDBJ databases">
        <authorList>
            <consortium name="Molecular Ecology Group"/>
        </authorList>
    </citation>
    <scope>NUCLEOTIDE SEQUENCE</scope>
</reference>
<keyword evidence="8" id="KW-1185">Reference proteome</keyword>
<dbReference type="InterPro" id="IPR000276">
    <property type="entry name" value="GPCR_Rhodpsn"/>
</dbReference>
<dbReference type="AlphaFoldDB" id="A0A8S3YQA2"/>
<keyword evidence="2 5" id="KW-0812">Transmembrane</keyword>
<dbReference type="Pfam" id="PF00001">
    <property type="entry name" value="7tm_1"/>
    <property type="match status" value="1"/>
</dbReference>
<dbReference type="GO" id="GO:0016020">
    <property type="term" value="C:membrane"/>
    <property type="evidence" value="ECO:0007669"/>
    <property type="project" value="UniProtKB-SubCell"/>
</dbReference>
<feature type="transmembrane region" description="Helical" evidence="5">
    <location>
        <begin position="300"/>
        <end position="318"/>
    </location>
</feature>
<protein>
    <recommendedName>
        <fullName evidence="6">G-protein coupled receptors family 1 profile domain-containing protein</fullName>
    </recommendedName>
</protein>
<dbReference type="PANTHER" id="PTHR46641:SF2">
    <property type="entry name" value="FMRFAMIDE RECEPTOR"/>
    <property type="match status" value="1"/>
</dbReference>
<dbReference type="InterPro" id="IPR052954">
    <property type="entry name" value="GPCR-Ligand_Int"/>
</dbReference>
<dbReference type="EMBL" id="CAJHNH020000671">
    <property type="protein sequence ID" value="CAG5119239.1"/>
    <property type="molecule type" value="Genomic_DNA"/>
</dbReference>
<dbReference type="InterPro" id="IPR017452">
    <property type="entry name" value="GPCR_Rhodpsn_7TM"/>
</dbReference>
<evidence type="ECO:0000313" key="8">
    <source>
        <dbReference type="Proteomes" id="UP000678393"/>
    </source>
</evidence>
<dbReference type="PRINTS" id="PR00237">
    <property type="entry name" value="GPCRRHODOPSN"/>
</dbReference>
<dbReference type="PANTHER" id="PTHR46641">
    <property type="entry name" value="FMRFAMIDE RECEPTOR-RELATED"/>
    <property type="match status" value="1"/>
</dbReference>
<dbReference type="OrthoDB" id="6276488at2759"/>